<dbReference type="InterPro" id="IPR001451">
    <property type="entry name" value="Hexapep"/>
</dbReference>
<proteinExistence type="predicted"/>
<accession>X1L741</accession>
<gene>
    <name evidence="1" type="ORF">S06H3_20541</name>
</gene>
<dbReference type="Pfam" id="PF00132">
    <property type="entry name" value="Hexapep"/>
    <property type="match status" value="2"/>
</dbReference>
<feature type="non-terminal residue" evidence="1">
    <location>
        <position position="1"/>
    </location>
</feature>
<name>X1L741_9ZZZZ</name>
<protein>
    <recommendedName>
        <fullName evidence="2">N-acetyltransferase</fullName>
    </recommendedName>
</protein>
<reference evidence="1" key="1">
    <citation type="journal article" date="2014" name="Front. Microbiol.">
        <title>High frequency of phylogenetically diverse reductive dehalogenase-homologous genes in deep subseafloor sedimentary metagenomes.</title>
        <authorList>
            <person name="Kawai M."/>
            <person name="Futagami T."/>
            <person name="Toyoda A."/>
            <person name="Takaki Y."/>
            <person name="Nishi S."/>
            <person name="Hori S."/>
            <person name="Arai W."/>
            <person name="Tsubouchi T."/>
            <person name="Morono Y."/>
            <person name="Uchiyama I."/>
            <person name="Ito T."/>
            <person name="Fujiyama A."/>
            <person name="Inagaki F."/>
            <person name="Takami H."/>
        </authorList>
    </citation>
    <scope>NUCLEOTIDE SEQUENCE</scope>
    <source>
        <strain evidence="1">Expedition CK06-06</strain>
    </source>
</reference>
<evidence type="ECO:0000313" key="1">
    <source>
        <dbReference type="EMBL" id="GAI14828.1"/>
    </source>
</evidence>
<dbReference type="PANTHER" id="PTHR43300">
    <property type="entry name" value="ACETYLTRANSFERASE"/>
    <property type="match status" value="1"/>
</dbReference>
<comment type="caution">
    <text evidence="1">The sequence shown here is derived from an EMBL/GenBank/DDBJ whole genome shotgun (WGS) entry which is preliminary data.</text>
</comment>
<dbReference type="PANTHER" id="PTHR43300:SF4">
    <property type="entry name" value="ACYL-[ACYL-CARRIER-PROTEIN]--UDP-N-ACETYLGLUCOSAMINE O-ACYLTRANSFERASE"/>
    <property type="match status" value="1"/>
</dbReference>
<dbReference type="AlphaFoldDB" id="X1L741"/>
<sequence>LKNMRTKIHKTADVQTKTIGKGTIVWQFCIILPDAKIGKKCNINAHCFIENNVTIGNNVTIKCGVYLWDEIDIEDDVFIGPNATFVNNLTPRSKKYPEKHIPILVKKGATVGANSTILGRITLCEYCMIGAGSIVTKNVPNNTLWVGSPAKQVGFVCNCGNISSFMYDLGIRILL</sequence>
<dbReference type="InterPro" id="IPR011004">
    <property type="entry name" value="Trimer_LpxA-like_sf"/>
</dbReference>
<dbReference type="InterPro" id="IPR050179">
    <property type="entry name" value="Trans_hexapeptide_repeat"/>
</dbReference>
<evidence type="ECO:0008006" key="2">
    <source>
        <dbReference type="Google" id="ProtNLM"/>
    </source>
</evidence>
<organism evidence="1">
    <name type="scientific">marine sediment metagenome</name>
    <dbReference type="NCBI Taxonomy" id="412755"/>
    <lineage>
        <taxon>unclassified sequences</taxon>
        <taxon>metagenomes</taxon>
        <taxon>ecological metagenomes</taxon>
    </lineage>
</organism>
<dbReference type="SUPFAM" id="SSF51161">
    <property type="entry name" value="Trimeric LpxA-like enzymes"/>
    <property type="match status" value="1"/>
</dbReference>
<dbReference type="EMBL" id="BARV01010648">
    <property type="protein sequence ID" value="GAI14828.1"/>
    <property type="molecule type" value="Genomic_DNA"/>
</dbReference>
<dbReference type="Gene3D" id="2.160.10.10">
    <property type="entry name" value="Hexapeptide repeat proteins"/>
    <property type="match status" value="1"/>
</dbReference>
<dbReference type="Pfam" id="PF14602">
    <property type="entry name" value="Hexapep_2"/>
    <property type="match status" value="1"/>
</dbReference>
<dbReference type="CDD" id="cd03358">
    <property type="entry name" value="LbH_WxcM_N_like"/>
    <property type="match status" value="1"/>
</dbReference>